<dbReference type="Proteomes" id="UP000178323">
    <property type="component" value="Unassembled WGS sequence"/>
</dbReference>
<gene>
    <name evidence="1" type="ORF">A2Y83_03785</name>
</gene>
<organism evidence="1 2">
    <name type="scientific">Candidatus Falkowbacteria bacterium RBG_13_39_14</name>
    <dbReference type="NCBI Taxonomy" id="1797985"/>
    <lineage>
        <taxon>Bacteria</taxon>
        <taxon>Candidatus Falkowiibacteriota</taxon>
    </lineage>
</organism>
<reference evidence="1 2" key="1">
    <citation type="journal article" date="2016" name="Nat. Commun.">
        <title>Thousands of microbial genomes shed light on interconnected biogeochemical processes in an aquifer system.</title>
        <authorList>
            <person name="Anantharaman K."/>
            <person name="Brown C.T."/>
            <person name="Hug L.A."/>
            <person name="Sharon I."/>
            <person name="Castelle C.J."/>
            <person name="Probst A.J."/>
            <person name="Thomas B.C."/>
            <person name="Singh A."/>
            <person name="Wilkins M.J."/>
            <person name="Karaoz U."/>
            <person name="Brodie E.L."/>
            <person name="Williams K.H."/>
            <person name="Hubbard S.S."/>
            <person name="Banfield J.F."/>
        </authorList>
    </citation>
    <scope>NUCLEOTIDE SEQUENCE [LARGE SCALE GENOMIC DNA]</scope>
</reference>
<dbReference type="EMBL" id="MFFS01000014">
    <property type="protein sequence ID" value="OGF22737.1"/>
    <property type="molecule type" value="Genomic_DNA"/>
</dbReference>
<name>A0A1F5S7U4_9BACT</name>
<evidence type="ECO:0000313" key="2">
    <source>
        <dbReference type="Proteomes" id="UP000178323"/>
    </source>
</evidence>
<comment type="caution">
    <text evidence="1">The sequence shown here is derived from an EMBL/GenBank/DDBJ whole genome shotgun (WGS) entry which is preliminary data.</text>
</comment>
<protein>
    <submittedName>
        <fullName evidence="1">Uncharacterized protein</fullName>
    </submittedName>
</protein>
<evidence type="ECO:0000313" key="1">
    <source>
        <dbReference type="EMBL" id="OGF22737.1"/>
    </source>
</evidence>
<dbReference type="AlphaFoldDB" id="A0A1F5S7U4"/>
<accession>A0A1F5S7U4</accession>
<proteinExistence type="predicted"/>
<sequence>MLNHNRISKESLDPRQVLVSYLDGNTILGYCKLNKTRPPSLISEIDGRPPPCQKIFILK</sequence>